<accession>A0A0F6TZU8</accession>
<organism evidence="1 2">
    <name type="scientific">Citrobacter amalonaticus Y19</name>
    <dbReference type="NCBI Taxonomy" id="1261127"/>
    <lineage>
        <taxon>Bacteria</taxon>
        <taxon>Pseudomonadati</taxon>
        <taxon>Pseudomonadota</taxon>
        <taxon>Gammaproteobacteria</taxon>
        <taxon>Enterobacterales</taxon>
        <taxon>Enterobacteriaceae</taxon>
        <taxon>Citrobacter</taxon>
    </lineage>
</organism>
<geneLocation type="plasmid" evidence="1">
    <name>unnamed</name>
</geneLocation>
<proteinExistence type="predicted"/>
<evidence type="ECO:0000313" key="2">
    <source>
        <dbReference type="Proteomes" id="UP000034085"/>
    </source>
</evidence>
<dbReference type="AlphaFoldDB" id="A0A0F6TZU8"/>
<reference evidence="1 2" key="1">
    <citation type="submission" date="2015-03" db="EMBL/GenBank/DDBJ databases">
        <title>Complete genome sequence of Citrobacter amalonaticus Y19.</title>
        <authorList>
            <person name="Park S."/>
        </authorList>
    </citation>
    <scope>NUCLEOTIDE SEQUENCE [LARGE SCALE GENOMIC DNA]</scope>
    <source>
        <strain evidence="1 2">Y19</strain>
        <plasmid evidence="2">Plasmid</plasmid>
    </source>
</reference>
<sequence length="147" mass="16394">MTKEDSQFYAGAIWAASTIYRMHSDSVVAKDFLREINELDVAAKCGAEYDVAPLRLFVMRDLPLGHDADYEAISFGPVDRHGNIICDHSQTAVTDITGQRAYGVYARRPGESNLTLVDNLDDEEEAEPLAKALAEQLQQIKEGRYDI</sequence>
<dbReference type="PATRIC" id="fig|1261127.3.peg.5415"/>
<dbReference type="OrthoDB" id="6625580at2"/>
<dbReference type="HOGENOM" id="CLU_1764775_0_0_6"/>
<dbReference type="KEGG" id="cama:F384_26125"/>
<keyword evidence="1" id="KW-0614">Plasmid</keyword>
<evidence type="ECO:0000313" key="1">
    <source>
        <dbReference type="EMBL" id="AKE62056.1"/>
    </source>
</evidence>
<dbReference type="EMBL" id="CP011133">
    <property type="protein sequence ID" value="AKE62056.1"/>
    <property type="molecule type" value="Genomic_DNA"/>
</dbReference>
<dbReference type="RefSeq" id="WP_046498679.1">
    <property type="nucleotide sequence ID" value="NZ_CP011133.1"/>
</dbReference>
<name>A0A0F6TZU8_CITAM</name>
<gene>
    <name evidence="1" type="ORF">F384_26125</name>
</gene>
<protein>
    <submittedName>
        <fullName evidence="1">Uncharacterized protein</fullName>
    </submittedName>
</protein>
<dbReference type="Proteomes" id="UP000034085">
    <property type="component" value="Plasmid"/>
</dbReference>